<evidence type="ECO:0000313" key="1">
    <source>
        <dbReference type="EMBL" id="KAK0318839.1"/>
    </source>
</evidence>
<proteinExistence type="predicted"/>
<reference evidence="1" key="1">
    <citation type="submission" date="2021-12" db="EMBL/GenBank/DDBJ databases">
        <title>Black yeast isolated from Biological Soil Crust.</title>
        <authorList>
            <person name="Kurbessoian T."/>
        </authorList>
    </citation>
    <scope>NUCLEOTIDE SEQUENCE</scope>
    <source>
        <strain evidence="1">CCFEE 5208</strain>
    </source>
</reference>
<dbReference type="Proteomes" id="UP001168146">
    <property type="component" value="Unassembled WGS sequence"/>
</dbReference>
<comment type="caution">
    <text evidence="1">The sequence shown here is derived from an EMBL/GenBank/DDBJ whole genome shotgun (WGS) entry which is preliminary data.</text>
</comment>
<sequence>MVFSELVPISGGLVEIDSLHKLFTLSAFRTPPYLKLEAPDFRQCRHVVAAASTLARAACHEVYRNAICLTIPRFPKITGERCTSPEHKKHLETTTVNSSHARGYGSGLDRIHFSAPPESEAFQSIVAEGTHPMTPQFFRCGQDSLSPCSLGGPSSASGTCV</sequence>
<dbReference type="AlphaFoldDB" id="A0AAN6JBY9"/>
<evidence type="ECO:0000313" key="2">
    <source>
        <dbReference type="Proteomes" id="UP001168146"/>
    </source>
</evidence>
<gene>
    <name evidence="1" type="ORF">LTR82_010261</name>
</gene>
<organism evidence="1 2">
    <name type="scientific">Friedmanniomyces endolithicus</name>
    <dbReference type="NCBI Taxonomy" id="329885"/>
    <lineage>
        <taxon>Eukaryota</taxon>
        <taxon>Fungi</taxon>
        <taxon>Dikarya</taxon>
        <taxon>Ascomycota</taxon>
        <taxon>Pezizomycotina</taxon>
        <taxon>Dothideomycetes</taxon>
        <taxon>Dothideomycetidae</taxon>
        <taxon>Mycosphaerellales</taxon>
        <taxon>Teratosphaeriaceae</taxon>
        <taxon>Friedmanniomyces</taxon>
    </lineage>
</organism>
<name>A0AAN6JBY9_9PEZI</name>
<accession>A0AAN6JBY9</accession>
<dbReference type="EMBL" id="JASUXU010000034">
    <property type="protein sequence ID" value="KAK0318839.1"/>
    <property type="molecule type" value="Genomic_DNA"/>
</dbReference>
<protein>
    <submittedName>
        <fullName evidence="1">Uncharacterized protein</fullName>
    </submittedName>
</protein>